<reference evidence="1 2" key="1">
    <citation type="submission" date="2020-08" db="EMBL/GenBank/DDBJ databases">
        <title>Genomic Encyclopedia of Type Strains, Phase IV (KMG-IV): sequencing the most valuable type-strain genomes for metagenomic binning, comparative biology and taxonomic classification.</title>
        <authorList>
            <person name="Goeker M."/>
        </authorList>
    </citation>
    <scope>NUCLEOTIDE SEQUENCE [LARGE SCALE GENOMIC DNA]</scope>
    <source>
        <strain evidence="1 2">DSM 15743</strain>
    </source>
</reference>
<dbReference type="Gene3D" id="1.10.10.10">
    <property type="entry name" value="Winged helix-like DNA-binding domain superfamily/Winged helix DNA-binding domain"/>
    <property type="match status" value="1"/>
</dbReference>
<gene>
    <name evidence="1" type="ORF">GGR34_000723</name>
</gene>
<evidence type="ECO:0000313" key="2">
    <source>
        <dbReference type="Proteomes" id="UP000519439"/>
    </source>
</evidence>
<dbReference type="Proteomes" id="UP000519439">
    <property type="component" value="Unassembled WGS sequence"/>
</dbReference>
<comment type="caution">
    <text evidence="1">The sequence shown here is derived from an EMBL/GenBank/DDBJ whole genome shotgun (WGS) entry which is preliminary data.</text>
</comment>
<dbReference type="EMBL" id="JACIDC010000002">
    <property type="protein sequence ID" value="MBB4039088.1"/>
    <property type="molecule type" value="Genomic_DNA"/>
</dbReference>
<organism evidence="1 2">
    <name type="scientific">Microvirga flocculans</name>
    <dbReference type="NCBI Taxonomy" id="217168"/>
    <lineage>
        <taxon>Bacteria</taxon>
        <taxon>Pseudomonadati</taxon>
        <taxon>Pseudomonadota</taxon>
        <taxon>Alphaproteobacteria</taxon>
        <taxon>Hyphomicrobiales</taxon>
        <taxon>Methylobacteriaceae</taxon>
        <taxon>Microvirga</taxon>
    </lineage>
</organism>
<evidence type="ECO:0008006" key="3">
    <source>
        <dbReference type="Google" id="ProtNLM"/>
    </source>
</evidence>
<name>A0A7W6N6K7_9HYPH</name>
<dbReference type="InterPro" id="IPR036388">
    <property type="entry name" value="WH-like_DNA-bd_sf"/>
</dbReference>
<protein>
    <recommendedName>
        <fullName evidence="3">MarR family transcriptional regulator</fullName>
    </recommendedName>
</protein>
<evidence type="ECO:0000313" key="1">
    <source>
        <dbReference type="EMBL" id="MBB4039088.1"/>
    </source>
</evidence>
<accession>A0A7W6N6K7</accession>
<sequence length="123" mass="14276">MAQVPHRFHQLSDDERKALRKVVKLIQRFRDEDGRIPSSYMEAFAAVALEPGKGPTGYAEDMRTIQPIASRVLLEIGPKARQRPSALELVDRQQKPDSWRETEYFLTPKGRKLMRDIIKIMEE</sequence>
<keyword evidence="2" id="KW-1185">Reference proteome</keyword>
<dbReference type="AlphaFoldDB" id="A0A7W6N6K7"/>
<proteinExistence type="predicted"/>